<feature type="domain" description="MIR" evidence="3">
    <location>
        <begin position="127"/>
        <end position="179"/>
    </location>
</feature>
<dbReference type="InterPro" id="IPR016093">
    <property type="entry name" value="MIR_motif"/>
</dbReference>
<dbReference type="PROSITE" id="PS50919">
    <property type="entry name" value="MIR"/>
    <property type="match status" value="3"/>
</dbReference>
<protein>
    <recommendedName>
        <fullName evidence="3">MIR domain-containing protein</fullName>
    </recommendedName>
</protein>
<keyword evidence="5" id="KW-1185">Reference proteome</keyword>
<dbReference type="AlphaFoldDB" id="A0AAU9K1P7"/>
<evidence type="ECO:0000259" key="3">
    <source>
        <dbReference type="PROSITE" id="PS50919"/>
    </source>
</evidence>
<organism evidence="4 5">
    <name type="scientific">Blepharisma stoltei</name>
    <dbReference type="NCBI Taxonomy" id="1481888"/>
    <lineage>
        <taxon>Eukaryota</taxon>
        <taxon>Sar</taxon>
        <taxon>Alveolata</taxon>
        <taxon>Ciliophora</taxon>
        <taxon>Postciliodesmatophora</taxon>
        <taxon>Heterotrichea</taxon>
        <taxon>Heterotrichida</taxon>
        <taxon>Blepharismidae</taxon>
        <taxon>Blepharisma</taxon>
    </lineage>
</organism>
<feature type="domain" description="MIR" evidence="3">
    <location>
        <begin position="3"/>
        <end position="56"/>
    </location>
</feature>
<evidence type="ECO:0000256" key="1">
    <source>
        <dbReference type="ARBA" id="ARBA00022729"/>
    </source>
</evidence>
<dbReference type="PANTHER" id="PTHR46809">
    <property type="entry name" value="STROMAL CELL-DERIVED FACTOR 2-LIKE PROTEIN"/>
    <property type="match status" value="1"/>
</dbReference>
<comment type="caution">
    <text evidence="4">The sequence shown here is derived from an EMBL/GenBank/DDBJ whole genome shotgun (WGS) entry which is preliminary data.</text>
</comment>
<dbReference type="EMBL" id="CAJZBQ010000052">
    <property type="protein sequence ID" value="CAG9330818.1"/>
    <property type="molecule type" value="Genomic_DNA"/>
</dbReference>
<dbReference type="InterPro" id="IPR036300">
    <property type="entry name" value="MIR_dom_sf"/>
</dbReference>
<evidence type="ECO:0000313" key="4">
    <source>
        <dbReference type="EMBL" id="CAG9330818.1"/>
    </source>
</evidence>
<gene>
    <name evidence="4" type="ORF">BSTOLATCC_MIC52230</name>
</gene>
<feature type="domain" description="MIR" evidence="3">
    <location>
        <begin position="67"/>
        <end position="123"/>
    </location>
</feature>
<dbReference type="SUPFAM" id="SSF82109">
    <property type="entry name" value="MIR domain"/>
    <property type="match status" value="1"/>
</dbReference>
<keyword evidence="2" id="KW-0677">Repeat</keyword>
<keyword evidence="1" id="KW-0732">Signal</keyword>
<dbReference type="Proteomes" id="UP001162131">
    <property type="component" value="Unassembled WGS sequence"/>
</dbReference>
<reference evidence="4" key="1">
    <citation type="submission" date="2021-09" db="EMBL/GenBank/DDBJ databases">
        <authorList>
            <consortium name="AG Swart"/>
            <person name="Singh M."/>
            <person name="Singh A."/>
            <person name="Seah K."/>
            <person name="Emmerich C."/>
        </authorList>
    </citation>
    <scope>NUCLEOTIDE SEQUENCE</scope>
    <source>
        <strain evidence="4">ATCC30299</strain>
    </source>
</reference>
<evidence type="ECO:0000256" key="2">
    <source>
        <dbReference type="ARBA" id="ARBA00022737"/>
    </source>
</evidence>
<evidence type="ECO:0000313" key="5">
    <source>
        <dbReference type="Proteomes" id="UP001162131"/>
    </source>
</evidence>
<name>A0AAU9K1P7_9CILI</name>
<dbReference type="Gene3D" id="2.80.10.50">
    <property type="match status" value="1"/>
</dbReference>
<sequence length="180" mass="20325">MAEVPIRYGVPIKLVHHATHHSLHSHPHALGSGTHQQEVTGFGSRDDNDWWIVKGPDGNGPWNCPIGTPVLNHQIIRLEHLATGKNLHSSPGVHSPSSHQQEICAFGEHGVGDVNDNWRLEVEGQPPNTPWFGNHHIRLIHVQSNHSLHSHHGHKIRDQQEITGYDRRDENDFWTVERIA</sequence>
<dbReference type="Pfam" id="PF02815">
    <property type="entry name" value="MIR"/>
    <property type="match status" value="1"/>
</dbReference>
<dbReference type="SMART" id="SM00472">
    <property type="entry name" value="MIR"/>
    <property type="match status" value="3"/>
</dbReference>
<accession>A0AAU9K1P7</accession>
<dbReference type="PANTHER" id="PTHR46809:SF2">
    <property type="entry name" value="GH21273P"/>
    <property type="match status" value="1"/>
</dbReference>
<proteinExistence type="predicted"/>